<evidence type="ECO:0000256" key="2">
    <source>
        <dbReference type="SAM" id="Coils"/>
    </source>
</evidence>
<dbReference type="InterPro" id="IPR011989">
    <property type="entry name" value="ARM-like"/>
</dbReference>
<evidence type="ECO:0000313" key="4">
    <source>
        <dbReference type="Proteomes" id="UP001558613"/>
    </source>
</evidence>
<name>A0ABR3MI88_9TELE</name>
<dbReference type="PANTHER" id="PTHR13457">
    <property type="entry name" value="BAP28"/>
    <property type="match status" value="1"/>
</dbReference>
<comment type="function">
    <text evidence="1">Involved in nucleolar processing of pre-18S ribosomal RNA.</text>
</comment>
<dbReference type="InterPro" id="IPR040191">
    <property type="entry name" value="UTP10"/>
</dbReference>
<protein>
    <recommendedName>
        <fullName evidence="1">HEAT repeat-containing protein 1</fullName>
    </recommendedName>
</protein>
<keyword evidence="1" id="KW-0539">Nucleus</keyword>
<evidence type="ECO:0000256" key="1">
    <source>
        <dbReference type="RuleBase" id="RU367065"/>
    </source>
</evidence>
<keyword evidence="1" id="KW-0690">Ribosome biogenesis</keyword>
<dbReference type="SUPFAM" id="SSF48371">
    <property type="entry name" value="ARM repeat"/>
    <property type="match status" value="1"/>
</dbReference>
<sequence length="89" mass="10460">MGDDSQWKVLNYQIMLKTRHSSPKVRFSALVMLLELASKLRENYMVLLPETIPFLAELMEDECEEVEKQVQKVIHEMETILGEPLQSYF</sequence>
<dbReference type="PANTHER" id="PTHR13457:SF1">
    <property type="entry name" value="HEAT REPEAT-CONTAINING PROTEIN 1"/>
    <property type="match status" value="1"/>
</dbReference>
<feature type="coiled-coil region" evidence="2">
    <location>
        <begin position="56"/>
        <end position="83"/>
    </location>
</feature>
<accession>A0ABR3MI88</accession>
<dbReference type="EMBL" id="JAYMGO010000012">
    <property type="protein sequence ID" value="KAL1264046.1"/>
    <property type="molecule type" value="Genomic_DNA"/>
</dbReference>
<proteinExistence type="inferred from homology"/>
<keyword evidence="1" id="KW-0698">rRNA processing</keyword>
<dbReference type="InterPro" id="IPR016024">
    <property type="entry name" value="ARM-type_fold"/>
</dbReference>
<keyword evidence="2" id="KW-0175">Coiled coil</keyword>
<organism evidence="3 4">
    <name type="scientific">Cirrhinus molitorella</name>
    <name type="common">mud carp</name>
    <dbReference type="NCBI Taxonomy" id="172907"/>
    <lineage>
        <taxon>Eukaryota</taxon>
        <taxon>Metazoa</taxon>
        <taxon>Chordata</taxon>
        <taxon>Craniata</taxon>
        <taxon>Vertebrata</taxon>
        <taxon>Euteleostomi</taxon>
        <taxon>Actinopterygii</taxon>
        <taxon>Neopterygii</taxon>
        <taxon>Teleostei</taxon>
        <taxon>Ostariophysi</taxon>
        <taxon>Cypriniformes</taxon>
        <taxon>Cyprinidae</taxon>
        <taxon>Labeoninae</taxon>
        <taxon>Labeonini</taxon>
        <taxon>Cirrhinus</taxon>
    </lineage>
</organism>
<keyword evidence="4" id="KW-1185">Reference proteome</keyword>
<evidence type="ECO:0000313" key="3">
    <source>
        <dbReference type="EMBL" id="KAL1264046.1"/>
    </source>
</evidence>
<gene>
    <name evidence="3" type="ORF">QQF64_004401</name>
</gene>
<comment type="caution">
    <text evidence="3">The sequence shown here is derived from an EMBL/GenBank/DDBJ whole genome shotgun (WGS) entry which is preliminary data.</text>
</comment>
<dbReference type="Proteomes" id="UP001558613">
    <property type="component" value="Unassembled WGS sequence"/>
</dbReference>
<comment type="subcellular location">
    <subcellularLocation>
        <location evidence="1">Nucleus</location>
        <location evidence="1">Nucleolus</location>
    </subcellularLocation>
</comment>
<reference evidence="3 4" key="1">
    <citation type="submission" date="2023-09" db="EMBL/GenBank/DDBJ databases">
        <authorList>
            <person name="Wang M."/>
        </authorList>
    </citation>
    <scope>NUCLEOTIDE SEQUENCE [LARGE SCALE GENOMIC DNA]</scope>
    <source>
        <strain evidence="3">GT-2023</strain>
        <tissue evidence="3">Liver</tissue>
    </source>
</reference>
<keyword evidence="1" id="KW-0687">Ribonucleoprotein</keyword>
<dbReference type="Gene3D" id="1.25.10.10">
    <property type="entry name" value="Leucine-rich Repeat Variant"/>
    <property type="match status" value="1"/>
</dbReference>
<comment type="similarity">
    <text evidence="1">Belongs to the HEATR1/UTP10 family.</text>
</comment>